<evidence type="ECO:0000256" key="11">
    <source>
        <dbReference type="ARBA" id="ARBA00049243"/>
    </source>
</evidence>
<evidence type="ECO:0000256" key="5">
    <source>
        <dbReference type="ARBA" id="ARBA00022490"/>
    </source>
</evidence>
<evidence type="ECO:0000259" key="14">
    <source>
        <dbReference type="Pfam" id="PF00107"/>
    </source>
</evidence>
<comment type="subcellular location">
    <subcellularLocation>
        <location evidence="2">Cytoplasm</location>
    </subcellularLocation>
</comment>
<evidence type="ECO:0000313" key="17">
    <source>
        <dbReference type="Proteomes" id="UP000595140"/>
    </source>
</evidence>
<dbReference type="EC" id="1.1.1.1" evidence="4"/>
<comment type="catalytic activity">
    <reaction evidence="10">
        <text>a secondary alcohol + NAD(+) = a ketone + NADH + H(+)</text>
        <dbReference type="Rhea" id="RHEA:10740"/>
        <dbReference type="ChEBI" id="CHEBI:15378"/>
        <dbReference type="ChEBI" id="CHEBI:17087"/>
        <dbReference type="ChEBI" id="CHEBI:35681"/>
        <dbReference type="ChEBI" id="CHEBI:57540"/>
        <dbReference type="ChEBI" id="CHEBI:57945"/>
        <dbReference type="EC" id="1.1.1.1"/>
    </reaction>
</comment>
<dbReference type="AlphaFoldDB" id="A0A484LY99"/>
<dbReference type="InterPro" id="IPR002328">
    <property type="entry name" value="ADH_Zn_CS"/>
</dbReference>
<evidence type="ECO:0000256" key="4">
    <source>
        <dbReference type="ARBA" id="ARBA00013190"/>
    </source>
</evidence>
<dbReference type="Pfam" id="PF08240">
    <property type="entry name" value="ADH_N"/>
    <property type="match status" value="1"/>
</dbReference>
<dbReference type="SUPFAM" id="SSF51735">
    <property type="entry name" value="NAD(P)-binding Rossmann-fold domains"/>
    <property type="match status" value="1"/>
</dbReference>
<sequence length="383" mass="41623">MANPRKIPATTAGKIIKCKAAVLWGPRQPLRIQEVEVAPPHKMEVRVKILFTSVCPGDIVTWSFQGPFFPMIMGHEATGVVESVGEGVTGLVAGDTVMTVYTGECGECAHCKSEESNLCSLLCFKFIEGLKICEGTPRFLVEGKPIYHYATTSTFTEYTVCPAGCVVKINPLAPLDKICALSCGVVSGLGSVLNVARPPKDSSVAIFGLGLTGLAAAEAARIAGASEIICVDVDVNKLRKAVGFGMTYFLNPPRYNMPIKDIIVDMTRGGADRSVDCTGDISCMRCAFECVHKEWGIAVLNAESRQKLRTDSLKFAGERTLKGCYFGNYKPRSQLPSLVDMVMKGELDMDKFITYRFRFAEINEALQRSLTDATILLCIVAME</sequence>
<dbReference type="InterPro" id="IPR013149">
    <property type="entry name" value="ADH-like_C"/>
</dbReference>
<dbReference type="PANTHER" id="PTHR43880:SF40">
    <property type="entry name" value="ALCOHOL DEHYDROGENASE 2"/>
    <property type="match status" value="1"/>
</dbReference>
<dbReference type="GO" id="GO:0046294">
    <property type="term" value="P:formaldehyde catabolic process"/>
    <property type="evidence" value="ECO:0007669"/>
    <property type="project" value="TreeGrafter"/>
</dbReference>
<feature type="domain" description="Alcohol dehydrogenase-like C-terminal" evidence="14">
    <location>
        <begin position="213"/>
        <end position="341"/>
    </location>
</feature>
<dbReference type="InterPro" id="IPR011032">
    <property type="entry name" value="GroES-like_sf"/>
</dbReference>
<keyword evidence="9" id="KW-0520">NAD</keyword>
<comment type="catalytic activity">
    <reaction evidence="11">
        <text>a primary alcohol + NAD(+) = an aldehyde + NADH + H(+)</text>
        <dbReference type="Rhea" id="RHEA:10736"/>
        <dbReference type="ChEBI" id="CHEBI:15378"/>
        <dbReference type="ChEBI" id="CHEBI:15734"/>
        <dbReference type="ChEBI" id="CHEBI:17478"/>
        <dbReference type="ChEBI" id="CHEBI:57540"/>
        <dbReference type="ChEBI" id="CHEBI:57945"/>
        <dbReference type="EC" id="1.1.1.1"/>
    </reaction>
</comment>
<dbReference type="Gene3D" id="3.40.50.720">
    <property type="entry name" value="NAD(P)-binding Rossmann-like Domain"/>
    <property type="match status" value="1"/>
</dbReference>
<keyword evidence="8" id="KW-0560">Oxidoreductase</keyword>
<dbReference type="Pfam" id="PF00107">
    <property type="entry name" value="ADH_zinc_N"/>
    <property type="match status" value="1"/>
</dbReference>
<evidence type="ECO:0000256" key="2">
    <source>
        <dbReference type="ARBA" id="ARBA00004496"/>
    </source>
</evidence>
<evidence type="ECO:0000256" key="9">
    <source>
        <dbReference type="ARBA" id="ARBA00023027"/>
    </source>
</evidence>
<dbReference type="InterPro" id="IPR036291">
    <property type="entry name" value="NAD(P)-bd_dom_sf"/>
</dbReference>
<accession>A0A484LY99</accession>
<keyword evidence="6 13" id="KW-0479">Metal-binding</keyword>
<comment type="cofactor">
    <cofactor evidence="1 13">
        <name>Zn(2+)</name>
        <dbReference type="ChEBI" id="CHEBI:29105"/>
    </cofactor>
</comment>
<feature type="domain" description="Alcohol dehydrogenase-like N-terminal" evidence="15">
    <location>
        <begin position="43"/>
        <end position="170"/>
    </location>
</feature>
<evidence type="ECO:0000313" key="16">
    <source>
        <dbReference type="EMBL" id="VFQ81553.1"/>
    </source>
</evidence>
<keyword evidence="7 13" id="KW-0862">Zinc</keyword>
<evidence type="ECO:0000256" key="3">
    <source>
        <dbReference type="ARBA" id="ARBA00011738"/>
    </source>
</evidence>
<dbReference type="FunFam" id="3.40.50.720:FF:000003">
    <property type="entry name" value="S-(hydroxymethyl)glutathione dehydrogenase"/>
    <property type="match status" value="1"/>
</dbReference>
<evidence type="ECO:0000256" key="10">
    <source>
        <dbReference type="ARBA" id="ARBA00049164"/>
    </source>
</evidence>
<dbReference type="Gene3D" id="3.90.180.10">
    <property type="entry name" value="Medium-chain alcohol dehydrogenases, catalytic domain"/>
    <property type="match status" value="1"/>
</dbReference>
<comment type="similarity">
    <text evidence="12">Belongs to the zinc-containing alcohol dehydrogenase family. Class-IV subfamily.</text>
</comment>
<dbReference type="FunFam" id="3.90.180.10:FF:000067">
    <property type="entry name" value="alcohol dehydrogenase 1-like isoform X1"/>
    <property type="match status" value="1"/>
</dbReference>
<keyword evidence="17" id="KW-1185">Reference proteome</keyword>
<dbReference type="Proteomes" id="UP000595140">
    <property type="component" value="Unassembled WGS sequence"/>
</dbReference>
<dbReference type="GO" id="GO:0004022">
    <property type="term" value="F:alcohol dehydrogenase (NAD+) activity"/>
    <property type="evidence" value="ECO:0007669"/>
    <property type="project" value="UniProtKB-EC"/>
</dbReference>
<organism evidence="16 17">
    <name type="scientific">Cuscuta campestris</name>
    <dbReference type="NCBI Taxonomy" id="132261"/>
    <lineage>
        <taxon>Eukaryota</taxon>
        <taxon>Viridiplantae</taxon>
        <taxon>Streptophyta</taxon>
        <taxon>Embryophyta</taxon>
        <taxon>Tracheophyta</taxon>
        <taxon>Spermatophyta</taxon>
        <taxon>Magnoliopsida</taxon>
        <taxon>eudicotyledons</taxon>
        <taxon>Gunneridae</taxon>
        <taxon>Pentapetalae</taxon>
        <taxon>asterids</taxon>
        <taxon>lamiids</taxon>
        <taxon>Solanales</taxon>
        <taxon>Convolvulaceae</taxon>
        <taxon>Cuscuteae</taxon>
        <taxon>Cuscuta</taxon>
        <taxon>Cuscuta subgen. Grammica</taxon>
        <taxon>Cuscuta sect. Cleistogrammica</taxon>
    </lineage>
</organism>
<evidence type="ECO:0000256" key="8">
    <source>
        <dbReference type="ARBA" id="ARBA00023002"/>
    </source>
</evidence>
<evidence type="ECO:0000256" key="7">
    <source>
        <dbReference type="ARBA" id="ARBA00022833"/>
    </source>
</evidence>
<dbReference type="OrthoDB" id="417550at2759"/>
<comment type="subunit">
    <text evidence="3">Homodimer.</text>
</comment>
<protein>
    <recommendedName>
        <fullName evidence="4">alcohol dehydrogenase</fullName>
        <ecNumber evidence="4">1.1.1.1</ecNumber>
    </recommendedName>
</protein>
<dbReference type="PROSITE" id="PS00059">
    <property type="entry name" value="ADH_ZINC"/>
    <property type="match status" value="1"/>
</dbReference>
<dbReference type="InterPro" id="IPR013154">
    <property type="entry name" value="ADH-like_N"/>
</dbReference>
<dbReference type="SUPFAM" id="SSF50129">
    <property type="entry name" value="GroES-like"/>
    <property type="match status" value="1"/>
</dbReference>
<dbReference type="EMBL" id="OOIL02002240">
    <property type="protein sequence ID" value="VFQ81553.1"/>
    <property type="molecule type" value="Genomic_DNA"/>
</dbReference>
<evidence type="ECO:0000256" key="12">
    <source>
        <dbReference type="ARBA" id="ARBA00060764"/>
    </source>
</evidence>
<keyword evidence="5" id="KW-0963">Cytoplasm</keyword>
<proteinExistence type="inferred from homology"/>
<evidence type="ECO:0000256" key="13">
    <source>
        <dbReference type="RuleBase" id="RU361277"/>
    </source>
</evidence>
<gene>
    <name evidence="16" type="ORF">CCAM_LOCUS23329</name>
</gene>
<dbReference type="GO" id="GO:0051903">
    <property type="term" value="F:S-(hydroxymethyl)glutathione dehydrogenase [NAD(P)+] activity"/>
    <property type="evidence" value="ECO:0007669"/>
    <property type="project" value="TreeGrafter"/>
</dbReference>
<evidence type="ECO:0000259" key="15">
    <source>
        <dbReference type="Pfam" id="PF08240"/>
    </source>
</evidence>
<dbReference type="GO" id="GO:0005829">
    <property type="term" value="C:cytosol"/>
    <property type="evidence" value="ECO:0007669"/>
    <property type="project" value="TreeGrafter"/>
</dbReference>
<evidence type="ECO:0000256" key="6">
    <source>
        <dbReference type="ARBA" id="ARBA00022723"/>
    </source>
</evidence>
<dbReference type="PANTHER" id="PTHR43880">
    <property type="entry name" value="ALCOHOL DEHYDROGENASE"/>
    <property type="match status" value="1"/>
</dbReference>
<name>A0A484LY99_9ASTE</name>
<evidence type="ECO:0000256" key="1">
    <source>
        <dbReference type="ARBA" id="ARBA00001947"/>
    </source>
</evidence>
<reference evidence="16 17" key="1">
    <citation type="submission" date="2018-04" db="EMBL/GenBank/DDBJ databases">
        <authorList>
            <person name="Vogel A."/>
        </authorList>
    </citation>
    <scope>NUCLEOTIDE SEQUENCE [LARGE SCALE GENOMIC DNA]</scope>
</reference>
<dbReference type="GO" id="GO:0008270">
    <property type="term" value="F:zinc ion binding"/>
    <property type="evidence" value="ECO:0007669"/>
    <property type="project" value="InterPro"/>
</dbReference>